<dbReference type="AlphaFoldDB" id="A0A815EGQ7"/>
<reference evidence="1" key="1">
    <citation type="submission" date="2021-02" db="EMBL/GenBank/DDBJ databases">
        <authorList>
            <person name="Nowell W R."/>
        </authorList>
    </citation>
    <scope>NUCLEOTIDE SEQUENCE</scope>
</reference>
<gene>
    <name evidence="2" type="ORF">OKA104_LOCUS15560</name>
    <name evidence="1" type="ORF">VCS650_LOCUS31788</name>
</gene>
<comment type="caution">
    <text evidence="1">The sequence shown here is derived from an EMBL/GenBank/DDBJ whole genome shotgun (WGS) entry which is preliminary data.</text>
</comment>
<dbReference type="Proteomes" id="UP000663881">
    <property type="component" value="Unassembled WGS sequence"/>
</dbReference>
<dbReference type="EMBL" id="CAJOAY010000858">
    <property type="protein sequence ID" value="CAF3748848.1"/>
    <property type="molecule type" value="Genomic_DNA"/>
</dbReference>
<name>A0A815EGQ7_9BILA</name>
<sequence>MIFVLIELETLRTLNECNEILTNIQKEQFENMSDKCDISKRNNSRLIVIDDRLARTLWGHLKFGHKVTKLIQNSKPLGFNIEEEEEVYFIYLNYFREAQQNELKEYHNSDISTNTVTVEELYECLLSIRYYYPRSVQSIVI</sequence>
<dbReference type="OrthoDB" id="10297662at2759"/>
<accession>A0A815EGQ7</accession>
<organism evidence="1 3">
    <name type="scientific">Adineta steineri</name>
    <dbReference type="NCBI Taxonomy" id="433720"/>
    <lineage>
        <taxon>Eukaryota</taxon>
        <taxon>Metazoa</taxon>
        <taxon>Spiralia</taxon>
        <taxon>Gnathifera</taxon>
        <taxon>Rotifera</taxon>
        <taxon>Eurotatoria</taxon>
        <taxon>Bdelloidea</taxon>
        <taxon>Adinetida</taxon>
        <taxon>Adinetidae</taxon>
        <taxon>Adineta</taxon>
    </lineage>
</organism>
<dbReference type="EMBL" id="CAJNON010000554">
    <property type="protein sequence ID" value="CAF1314553.1"/>
    <property type="molecule type" value="Genomic_DNA"/>
</dbReference>
<dbReference type="Proteomes" id="UP000663891">
    <property type="component" value="Unassembled WGS sequence"/>
</dbReference>
<proteinExistence type="predicted"/>
<evidence type="ECO:0000313" key="2">
    <source>
        <dbReference type="EMBL" id="CAF3748848.1"/>
    </source>
</evidence>
<evidence type="ECO:0000313" key="1">
    <source>
        <dbReference type="EMBL" id="CAF1314553.1"/>
    </source>
</evidence>
<protein>
    <submittedName>
        <fullName evidence="1">Uncharacterized protein</fullName>
    </submittedName>
</protein>
<evidence type="ECO:0000313" key="3">
    <source>
        <dbReference type="Proteomes" id="UP000663891"/>
    </source>
</evidence>